<dbReference type="STRING" id="521096.Tpau_1042"/>
<evidence type="ECO:0000313" key="2">
    <source>
        <dbReference type="Proteomes" id="UP000001213"/>
    </source>
</evidence>
<reference evidence="2" key="1">
    <citation type="submission" date="2010-03" db="EMBL/GenBank/DDBJ databases">
        <title>The complete chromosome of Tsukamurella paurometabola DSM 20162.</title>
        <authorList>
            <consortium name="US DOE Joint Genome Institute (JGI-PGF)"/>
            <person name="Lucas S."/>
            <person name="Copeland A."/>
            <person name="Lapidus A."/>
            <person name="Glavina del Rio T."/>
            <person name="Dalin E."/>
            <person name="Tice H."/>
            <person name="Bruce D."/>
            <person name="Goodwin L."/>
            <person name="Pitluck S."/>
            <person name="Kyrpides N."/>
            <person name="Mavromatis K."/>
            <person name="Ivanova N."/>
            <person name="Mikhailova N."/>
            <person name="Munk A.C."/>
            <person name="Brettin T."/>
            <person name="Detter J.C."/>
            <person name="Tapia R."/>
            <person name="Han C."/>
            <person name="Larimer F."/>
            <person name="Land M."/>
            <person name="Hauser L."/>
            <person name="Markowitz V."/>
            <person name="Cheng J.-F."/>
            <person name="Hugenholtz P."/>
            <person name="Woyke T."/>
            <person name="Wu D."/>
            <person name="Jando M."/>
            <person name="Brambilla E."/>
            <person name="Klenk H.-P."/>
            <person name="Eisen J.A."/>
        </authorList>
    </citation>
    <scope>NUCLEOTIDE SEQUENCE [LARGE SCALE GENOMIC DNA]</scope>
    <source>
        <strain evidence="2">ATCC 8368 / DSM 20162 / CCUG 35730 / CIP 100753 / JCM 10117 / KCTC 9821 / NBRC 16120 / NCIMB 702349 / NCTC 13040</strain>
    </source>
</reference>
<dbReference type="InterPro" id="IPR032716">
    <property type="entry name" value="ACC_epsilon"/>
</dbReference>
<proteinExistence type="predicted"/>
<name>D5UV85_TSUPD</name>
<protein>
    <recommendedName>
        <fullName evidence="3">Acyl-CoA carboxylase subunit epsilon</fullName>
    </recommendedName>
</protein>
<dbReference type="HOGENOM" id="CLU_2426133_0_0_11"/>
<dbReference type="Proteomes" id="UP000001213">
    <property type="component" value="Chromosome"/>
</dbReference>
<dbReference type="EMBL" id="CP001966">
    <property type="protein sequence ID" value="ADG77675.1"/>
    <property type="molecule type" value="Genomic_DNA"/>
</dbReference>
<dbReference type="GO" id="GO:0003989">
    <property type="term" value="F:acetyl-CoA carboxylase activity"/>
    <property type="evidence" value="ECO:0007669"/>
    <property type="project" value="InterPro"/>
</dbReference>
<sequence length="91" mass="9719">MSADKPVEAAKVPEAEAEKLRAAIRFERGNPSAADVAAIVTVLAAASGSAPRSSAELKSLWGDTRERLRPQYFNGPNAFTSQTPLFWTKGS</sequence>
<evidence type="ECO:0008006" key="3">
    <source>
        <dbReference type="Google" id="ProtNLM"/>
    </source>
</evidence>
<dbReference type="AlphaFoldDB" id="D5UV85"/>
<accession>D5UV85</accession>
<dbReference type="GO" id="GO:0004658">
    <property type="term" value="F:propionyl-CoA carboxylase activity"/>
    <property type="evidence" value="ECO:0007669"/>
    <property type="project" value="InterPro"/>
</dbReference>
<gene>
    <name evidence="1" type="ordered locus">Tpau_1042</name>
</gene>
<keyword evidence="2" id="KW-1185">Reference proteome</keyword>
<reference evidence="1 2" key="2">
    <citation type="journal article" date="2011" name="Stand. Genomic Sci.">
        <title>Complete genome sequence of Tsukamurella paurometabola type strain (no. 33).</title>
        <authorList>
            <person name="Munk A.C."/>
            <person name="Lapidus A."/>
            <person name="Lucas S."/>
            <person name="Nolan M."/>
            <person name="Tice H."/>
            <person name="Cheng J.F."/>
            <person name="Del Rio T.G."/>
            <person name="Goodwin L."/>
            <person name="Pitluck S."/>
            <person name="Liolios K."/>
            <person name="Huntemann M."/>
            <person name="Ivanova N."/>
            <person name="Mavromatis K."/>
            <person name="Mikhailova N."/>
            <person name="Pati A."/>
            <person name="Chen A."/>
            <person name="Palaniappan K."/>
            <person name="Tapia R."/>
            <person name="Han C."/>
            <person name="Land M."/>
            <person name="Hauser L."/>
            <person name="Chang Y.J."/>
            <person name="Jeffries C.D."/>
            <person name="Brettin T."/>
            <person name="Yasawong M."/>
            <person name="Brambilla E.M."/>
            <person name="Rohde M."/>
            <person name="Sikorski J."/>
            <person name="Goker M."/>
            <person name="Detter J.C."/>
            <person name="Woyke T."/>
            <person name="Bristow J."/>
            <person name="Eisen J.A."/>
            <person name="Markowitz V."/>
            <person name="Hugenholtz P."/>
            <person name="Kyrpides N.C."/>
            <person name="Klenk H.P."/>
        </authorList>
    </citation>
    <scope>NUCLEOTIDE SEQUENCE [LARGE SCALE GENOMIC DNA]</scope>
    <source>
        <strain evidence="2">ATCC 8368 / DSM 20162 / CCUG 35730 / CIP 100753 / JCM 10117 / KCTC 9821 / NBRC 16120 / NCIMB 702349 / NCTC 13040</strain>
    </source>
</reference>
<organism evidence="1 2">
    <name type="scientific">Tsukamurella paurometabola (strain ATCC 8368 / DSM 20162 / CCUG 35730 / CIP 100753 / JCM 10117 / KCTC 9821 / NBRC 16120 / NCIMB 702349 / NCTC 13040)</name>
    <name type="common">Corynebacterium paurometabolum</name>
    <dbReference type="NCBI Taxonomy" id="521096"/>
    <lineage>
        <taxon>Bacteria</taxon>
        <taxon>Bacillati</taxon>
        <taxon>Actinomycetota</taxon>
        <taxon>Actinomycetes</taxon>
        <taxon>Mycobacteriales</taxon>
        <taxon>Tsukamurellaceae</taxon>
        <taxon>Tsukamurella</taxon>
    </lineage>
</organism>
<dbReference type="RefSeq" id="WP_013125713.1">
    <property type="nucleotide sequence ID" value="NC_014158.1"/>
</dbReference>
<evidence type="ECO:0000313" key="1">
    <source>
        <dbReference type="EMBL" id="ADG77675.1"/>
    </source>
</evidence>
<dbReference type="KEGG" id="tpr:Tpau_1042"/>
<dbReference type="Pfam" id="PF13822">
    <property type="entry name" value="ACC_epsilon"/>
    <property type="match status" value="1"/>
</dbReference>